<dbReference type="SMART" id="SM00388">
    <property type="entry name" value="HisKA"/>
    <property type="match status" value="1"/>
</dbReference>
<sequence length="351" mass="40096">MKRIKSLNIMMVIFIFFIMVSSGLLTSVCFLFFYALDFFPFPFLTPILSPFIALLVSSIIGTSLSAMVSEKFLKPLHQLIDATKIIAKGDFSVRVPEINSDSEIAVLLRNFNQMAEELGSIEMFRNDFINNFSHEFKTPIVSIRGFAKQLQNENLLEEKRKEYTEIIISEAERLTKMSSNVLLLTKIENQQFITNQAEYDLDEQIRNCIILLEKQWSKKNLEMNLNLSNVKIFSDEELLSHLWINLIDNAVKYTDDNGRISITLYETGDNIVFRISDNGKGMDEYTIKHIFDKFYQADKSRSTHGNGLGLSIVKRIVELCRGEITVDSKLGAGTTFTVILPKCQKGGIHKN</sequence>
<dbReference type="InterPro" id="IPR036097">
    <property type="entry name" value="HisK_dim/P_sf"/>
</dbReference>
<gene>
    <name evidence="17" type="ORF">CSTERLE_08080</name>
</gene>
<dbReference type="InterPro" id="IPR036890">
    <property type="entry name" value="HATPase_C_sf"/>
</dbReference>
<dbReference type="InterPro" id="IPR005467">
    <property type="entry name" value="His_kinase_dom"/>
</dbReference>
<evidence type="ECO:0000256" key="8">
    <source>
        <dbReference type="ARBA" id="ARBA00022989"/>
    </source>
</evidence>
<accession>A0A1B1YL88</accession>
<dbReference type="Gene3D" id="6.10.340.10">
    <property type="match status" value="1"/>
</dbReference>
<dbReference type="CDD" id="cd00075">
    <property type="entry name" value="HATPase"/>
    <property type="match status" value="1"/>
</dbReference>
<dbReference type="Pfam" id="PF02518">
    <property type="entry name" value="HATPase_c"/>
    <property type="match status" value="1"/>
</dbReference>
<keyword evidence="9" id="KW-0902">Two-component regulatory system</keyword>
<dbReference type="CDD" id="cd06225">
    <property type="entry name" value="HAMP"/>
    <property type="match status" value="1"/>
</dbReference>
<keyword evidence="11 14" id="KW-0472">Membrane</keyword>
<dbReference type="Gene3D" id="3.30.565.10">
    <property type="entry name" value="Histidine kinase-like ATPase, C-terminal domain"/>
    <property type="match status" value="1"/>
</dbReference>
<dbReference type="SMART" id="SM00304">
    <property type="entry name" value="HAMP"/>
    <property type="match status" value="1"/>
</dbReference>
<evidence type="ECO:0000256" key="9">
    <source>
        <dbReference type="ARBA" id="ARBA00023012"/>
    </source>
</evidence>
<dbReference type="GO" id="GO:0005886">
    <property type="term" value="C:plasma membrane"/>
    <property type="evidence" value="ECO:0007669"/>
    <property type="project" value="TreeGrafter"/>
</dbReference>
<evidence type="ECO:0000256" key="4">
    <source>
        <dbReference type="ARBA" id="ARBA00022553"/>
    </source>
</evidence>
<evidence type="ECO:0000256" key="13">
    <source>
        <dbReference type="ARBA" id="ARBA00040841"/>
    </source>
</evidence>
<dbReference type="PRINTS" id="PR00344">
    <property type="entry name" value="BCTRLSENSOR"/>
</dbReference>
<feature type="transmembrane region" description="Helical" evidence="14">
    <location>
        <begin position="47"/>
        <end position="68"/>
    </location>
</feature>
<evidence type="ECO:0000256" key="12">
    <source>
        <dbReference type="ARBA" id="ARBA00037219"/>
    </source>
</evidence>
<dbReference type="Gene3D" id="1.10.287.130">
    <property type="match status" value="1"/>
</dbReference>
<keyword evidence="8 14" id="KW-1133">Transmembrane helix</keyword>
<keyword evidence="7 17" id="KW-0418">Kinase</keyword>
<protein>
    <recommendedName>
        <fullName evidence="13">Heme sensor protein HssS</fullName>
        <ecNumber evidence="3">2.7.13.3</ecNumber>
    </recommendedName>
</protein>
<dbReference type="InterPro" id="IPR003661">
    <property type="entry name" value="HisK_dim/P_dom"/>
</dbReference>
<evidence type="ECO:0000259" key="16">
    <source>
        <dbReference type="PROSITE" id="PS50885"/>
    </source>
</evidence>
<dbReference type="PROSITE" id="PS50885">
    <property type="entry name" value="HAMP"/>
    <property type="match status" value="1"/>
</dbReference>
<keyword evidence="6 14" id="KW-0812">Transmembrane</keyword>
<dbReference type="GO" id="GO:0000155">
    <property type="term" value="F:phosphorelay sensor kinase activity"/>
    <property type="evidence" value="ECO:0007669"/>
    <property type="project" value="InterPro"/>
</dbReference>
<dbReference type="SUPFAM" id="SSF55874">
    <property type="entry name" value="ATPase domain of HSP90 chaperone/DNA topoisomerase II/histidine kinase"/>
    <property type="match status" value="1"/>
</dbReference>
<feature type="domain" description="HAMP" evidence="16">
    <location>
        <begin position="70"/>
        <end position="123"/>
    </location>
</feature>
<evidence type="ECO:0000256" key="3">
    <source>
        <dbReference type="ARBA" id="ARBA00012438"/>
    </source>
</evidence>
<dbReference type="InterPro" id="IPR003594">
    <property type="entry name" value="HATPase_dom"/>
</dbReference>
<name>A0A1B1YL88_THEST</name>
<dbReference type="RefSeq" id="WP_065820842.1">
    <property type="nucleotide sequence ID" value="NZ_CP014673.1"/>
</dbReference>
<dbReference type="AlphaFoldDB" id="A0A1B1YL88"/>
<feature type="transmembrane region" description="Helical" evidence="14">
    <location>
        <begin position="12"/>
        <end position="35"/>
    </location>
</feature>
<evidence type="ECO:0000256" key="10">
    <source>
        <dbReference type="ARBA" id="ARBA00023026"/>
    </source>
</evidence>
<evidence type="ECO:0000256" key="14">
    <source>
        <dbReference type="SAM" id="Phobius"/>
    </source>
</evidence>
<evidence type="ECO:0000256" key="5">
    <source>
        <dbReference type="ARBA" id="ARBA00022679"/>
    </source>
</evidence>
<evidence type="ECO:0000256" key="11">
    <source>
        <dbReference type="ARBA" id="ARBA00023136"/>
    </source>
</evidence>
<organism evidence="17 18">
    <name type="scientific">Thermoclostridium stercorarium subsp. leptospartum DSM 9219</name>
    <dbReference type="NCBI Taxonomy" id="1346611"/>
    <lineage>
        <taxon>Bacteria</taxon>
        <taxon>Bacillati</taxon>
        <taxon>Bacillota</taxon>
        <taxon>Clostridia</taxon>
        <taxon>Eubacteriales</taxon>
        <taxon>Oscillospiraceae</taxon>
        <taxon>Thermoclostridium</taxon>
    </lineage>
</organism>
<keyword evidence="4" id="KW-0597">Phosphoprotein</keyword>
<dbReference type="CDD" id="cd00082">
    <property type="entry name" value="HisKA"/>
    <property type="match status" value="1"/>
</dbReference>
<dbReference type="Pfam" id="PF00512">
    <property type="entry name" value="HisKA"/>
    <property type="match status" value="1"/>
</dbReference>
<dbReference type="FunFam" id="3.30.565.10:FF:000006">
    <property type="entry name" value="Sensor histidine kinase WalK"/>
    <property type="match status" value="1"/>
</dbReference>
<dbReference type="SUPFAM" id="SSF47384">
    <property type="entry name" value="Homodimeric domain of signal transducing histidine kinase"/>
    <property type="match status" value="1"/>
</dbReference>
<dbReference type="SUPFAM" id="SSF158472">
    <property type="entry name" value="HAMP domain-like"/>
    <property type="match status" value="1"/>
</dbReference>
<comment type="function">
    <text evidence="12">Member of the two-component regulatory system HssS/HssR involved in intracellular heme homeostasis and tempering of staphylococcal virulence. HssS functions as a heme sensor histidine kinase which is autophosphorylated at a histidine residue and transfers its phosphate group to an aspartate residue of HssR. HssR/HssS activates the expression of hrtAB, an efflux pump, in response to extracellular heme, hemin, hemoglobin or blood.</text>
</comment>
<evidence type="ECO:0000256" key="7">
    <source>
        <dbReference type="ARBA" id="ARBA00022777"/>
    </source>
</evidence>
<feature type="domain" description="Histidine kinase" evidence="15">
    <location>
        <begin position="131"/>
        <end position="344"/>
    </location>
</feature>
<dbReference type="PANTHER" id="PTHR45528">
    <property type="entry name" value="SENSOR HISTIDINE KINASE CPXA"/>
    <property type="match status" value="1"/>
</dbReference>
<keyword evidence="10" id="KW-0843">Virulence</keyword>
<reference evidence="17 18" key="1">
    <citation type="submission" date="2016-02" db="EMBL/GenBank/DDBJ databases">
        <title>Comparison of Clostridium stercorarium subspecies using comparative genomics and transcriptomics.</title>
        <authorList>
            <person name="Schellenberg J."/>
            <person name="Thallinger G."/>
            <person name="Levin D.B."/>
            <person name="Zhang X."/>
            <person name="Alvare G."/>
            <person name="Fristensky B."/>
            <person name="Sparling R."/>
        </authorList>
    </citation>
    <scope>NUCLEOTIDE SEQUENCE [LARGE SCALE GENOMIC DNA]</scope>
    <source>
        <strain evidence="17 18">DSM 9219</strain>
    </source>
</reference>
<dbReference type="SMART" id="SM00387">
    <property type="entry name" value="HATPase_c"/>
    <property type="match status" value="1"/>
</dbReference>
<dbReference type="InterPro" id="IPR003660">
    <property type="entry name" value="HAMP_dom"/>
</dbReference>
<dbReference type="Proteomes" id="UP000092931">
    <property type="component" value="Chromosome"/>
</dbReference>
<proteinExistence type="predicted"/>
<dbReference type="Pfam" id="PF00672">
    <property type="entry name" value="HAMP"/>
    <property type="match status" value="1"/>
</dbReference>
<evidence type="ECO:0000313" key="18">
    <source>
        <dbReference type="Proteomes" id="UP000092931"/>
    </source>
</evidence>
<dbReference type="PROSITE" id="PS50109">
    <property type="entry name" value="HIS_KIN"/>
    <property type="match status" value="1"/>
</dbReference>
<dbReference type="PANTHER" id="PTHR45528:SF11">
    <property type="entry name" value="HISTIDINE KINASE"/>
    <property type="match status" value="1"/>
</dbReference>
<keyword evidence="5" id="KW-0808">Transferase</keyword>
<comment type="subcellular location">
    <subcellularLocation>
        <location evidence="2">Membrane</location>
        <topology evidence="2">Multi-pass membrane protein</topology>
    </subcellularLocation>
</comment>
<comment type="catalytic activity">
    <reaction evidence="1">
        <text>ATP + protein L-histidine = ADP + protein N-phospho-L-histidine.</text>
        <dbReference type="EC" id="2.7.13.3"/>
    </reaction>
</comment>
<evidence type="ECO:0000259" key="15">
    <source>
        <dbReference type="PROSITE" id="PS50109"/>
    </source>
</evidence>
<dbReference type="EMBL" id="CP014673">
    <property type="protein sequence ID" value="ANX01531.1"/>
    <property type="molecule type" value="Genomic_DNA"/>
</dbReference>
<dbReference type="InterPro" id="IPR004358">
    <property type="entry name" value="Sig_transdc_His_kin-like_C"/>
</dbReference>
<dbReference type="InterPro" id="IPR050398">
    <property type="entry name" value="HssS/ArlS-like"/>
</dbReference>
<dbReference type="EC" id="2.7.13.3" evidence="3"/>
<evidence type="ECO:0000256" key="6">
    <source>
        <dbReference type="ARBA" id="ARBA00022692"/>
    </source>
</evidence>
<evidence type="ECO:0000256" key="2">
    <source>
        <dbReference type="ARBA" id="ARBA00004141"/>
    </source>
</evidence>
<evidence type="ECO:0000256" key="1">
    <source>
        <dbReference type="ARBA" id="ARBA00000085"/>
    </source>
</evidence>
<evidence type="ECO:0000313" key="17">
    <source>
        <dbReference type="EMBL" id="ANX01531.1"/>
    </source>
</evidence>